<dbReference type="CDD" id="cd06225">
    <property type="entry name" value="HAMP"/>
    <property type="match status" value="1"/>
</dbReference>
<dbReference type="SMART" id="SM00283">
    <property type="entry name" value="MA"/>
    <property type="match status" value="1"/>
</dbReference>
<feature type="domain" description="HAMP" evidence="8">
    <location>
        <begin position="332"/>
        <end position="384"/>
    </location>
</feature>
<name>A0A9X3S6K0_9ACTN</name>
<comment type="similarity">
    <text evidence="4">Belongs to the methyl-accepting chemotaxis (MCP) protein family.</text>
</comment>
<dbReference type="Gene3D" id="6.10.340.10">
    <property type="match status" value="1"/>
</dbReference>
<dbReference type="Pfam" id="PF00672">
    <property type="entry name" value="HAMP"/>
    <property type="match status" value="1"/>
</dbReference>
<evidence type="ECO:0000313" key="10">
    <source>
        <dbReference type="Proteomes" id="UP001149140"/>
    </source>
</evidence>
<evidence type="ECO:0000256" key="6">
    <source>
        <dbReference type="SAM" id="Phobius"/>
    </source>
</evidence>
<evidence type="ECO:0000256" key="2">
    <source>
        <dbReference type="ARBA" id="ARBA00022989"/>
    </source>
</evidence>
<dbReference type="EMBL" id="JAPDOD010000079">
    <property type="protein sequence ID" value="MDA0166877.1"/>
    <property type="molecule type" value="Genomic_DNA"/>
</dbReference>
<dbReference type="SMART" id="SM00304">
    <property type="entry name" value="HAMP"/>
    <property type="match status" value="2"/>
</dbReference>
<dbReference type="CDD" id="cd12912">
    <property type="entry name" value="PDC2_MCP_like"/>
    <property type="match status" value="1"/>
</dbReference>
<dbReference type="GO" id="GO:0016020">
    <property type="term" value="C:membrane"/>
    <property type="evidence" value="ECO:0007669"/>
    <property type="project" value="InterPro"/>
</dbReference>
<evidence type="ECO:0000313" key="9">
    <source>
        <dbReference type="EMBL" id="MDA0166877.1"/>
    </source>
</evidence>
<dbReference type="GO" id="GO:0007165">
    <property type="term" value="P:signal transduction"/>
    <property type="evidence" value="ECO:0007669"/>
    <property type="project" value="UniProtKB-KW"/>
</dbReference>
<sequence>MPRFGSLRGKMLALILTPVAAAIVLMTVFAISRATSQQKKSAYAELTQSTEVQAVKVDQTVGASLSTAQSAAAILSTANSRADAVAGLSDLLQKNVSHAMYLYSGILANGFDGADAKSAGQPGTAKNGGFEPSISMDKTGKIVAATSETGTKDAIPYTKAPVNGVLEPSAYQGTMFLSYQSQIVRNGQVVGYAGVANTLAVEAARISKVKLFDTGYAFAVSKKGMVLASPDKKNNGKVSLSSLAKSKDNPELAKIAESVAAGHSGQVETKDPWTGKDSVITWSGVDTSGWSFLTSVPVSEVLAPVKGLRTSLLVIGLIMLILVTLAIVFVANLLTKPIRVVTEAAERLADGDVSVSVDVHSNDEVGRLAHSFGRTIDYLREKATAAESVADGDLTVQVVPRSDKDLLGTAFQRLVVDLRTIVGQVSTTAGGVTEASRQMAGTSDEAGRAIQEIATAIGEVAEGTNIQVQKVEIVREAAVRAAETARHSADRAHEAAQTAEQAKGMATEGLVAADEASAAMRGLAESAAGVTGAIESLAGKSERIGGIVDTITGIAEQTNLLALNAAIEAARAGEQGRGFAVVAEEVRKLAEESQTAAGQIAGLISEIQRETGEVVDMVADTAARTEGGTVTVERARSAFEAIGSAVEDVSGRAADIADAIGQLSDDADQMAQDVVGVATVAESASASSEQVSASTQQTSASTQEIAASAQDLAAGAAELERVVATFRL</sequence>
<evidence type="ECO:0000256" key="5">
    <source>
        <dbReference type="PROSITE-ProRule" id="PRU00284"/>
    </source>
</evidence>
<comment type="caution">
    <text evidence="9">The sequence shown here is derived from an EMBL/GenBank/DDBJ whole genome shotgun (WGS) entry which is preliminary data.</text>
</comment>
<evidence type="ECO:0000256" key="1">
    <source>
        <dbReference type="ARBA" id="ARBA00022692"/>
    </source>
</evidence>
<dbReference type="InterPro" id="IPR004089">
    <property type="entry name" value="MCPsignal_dom"/>
</dbReference>
<proteinExistence type="inferred from homology"/>
<dbReference type="PROSITE" id="PS50885">
    <property type="entry name" value="HAMP"/>
    <property type="match status" value="1"/>
</dbReference>
<dbReference type="Gene3D" id="1.10.287.950">
    <property type="entry name" value="Methyl-accepting chemotaxis protein"/>
    <property type="match status" value="1"/>
</dbReference>
<evidence type="ECO:0000256" key="4">
    <source>
        <dbReference type="ARBA" id="ARBA00029447"/>
    </source>
</evidence>
<dbReference type="PANTHER" id="PTHR32089:SF112">
    <property type="entry name" value="LYSOZYME-LIKE PROTEIN-RELATED"/>
    <property type="match status" value="1"/>
</dbReference>
<dbReference type="InterPro" id="IPR003660">
    <property type="entry name" value="HAMP_dom"/>
</dbReference>
<gene>
    <name evidence="9" type="ORF">OM076_41835</name>
</gene>
<keyword evidence="1 6" id="KW-0812">Transmembrane</keyword>
<feature type="domain" description="Methyl-accepting transducer" evidence="7">
    <location>
        <begin position="442"/>
        <end position="713"/>
    </location>
</feature>
<keyword evidence="10" id="KW-1185">Reference proteome</keyword>
<protein>
    <submittedName>
        <fullName evidence="9">Methyl-accepting chemotaxis protein</fullName>
    </submittedName>
</protein>
<keyword evidence="6" id="KW-0472">Membrane</keyword>
<feature type="transmembrane region" description="Helical" evidence="6">
    <location>
        <begin position="312"/>
        <end position="334"/>
    </location>
</feature>
<keyword evidence="3 5" id="KW-0807">Transducer</keyword>
<dbReference type="SUPFAM" id="SSF58104">
    <property type="entry name" value="Methyl-accepting chemotaxis protein (MCP) signaling domain"/>
    <property type="match status" value="1"/>
</dbReference>
<dbReference type="Proteomes" id="UP001149140">
    <property type="component" value="Unassembled WGS sequence"/>
</dbReference>
<organism evidence="9 10">
    <name type="scientific">Solirubrobacter ginsenosidimutans</name>
    <dbReference type="NCBI Taxonomy" id="490573"/>
    <lineage>
        <taxon>Bacteria</taxon>
        <taxon>Bacillati</taxon>
        <taxon>Actinomycetota</taxon>
        <taxon>Thermoleophilia</taxon>
        <taxon>Solirubrobacterales</taxon>
        <taxon>Solirubrobacteraceae</taxon>
        <taxon>Solirubrobacter</taxon>
    </lineage>
</organism>
<keyword evidence="2 6" id="KW-1133">Transmembrane helix</keyword>
<accession>A0A9X3S6K0</accession>
<evidence type="ECO:0000259" key="7">
    <source>
        <dbReference type="PROSITE" id="PS50111"/>
    </source>
</evidence>
<dbReference type="Pfam" id="PF00015">
    <property type="entry name" value="MCPsignal"/>
    <property type="match status" value="1"/>
</dbReference>
<dbReference type="RefSeq" id="WP_270046130.1">
    <property type="nucleotide sequence ID" value="NZ_JAPDOD010000079.1"/>
</dbReference>
<evidence type="ECO:0000256" key="3">
    <source>
        <dbReference type="ARBA" id="ARBA00023224"/>
    </source>
</evidence>
<dbReference type="Gene3D" id="3.30.450.20">
    <property type="entry name" value="PAS domain"/>
    <property type="match status" value="2"/>
</dbReference>
<dbReference type="CDD" id="cd11386">
    <property type="entry name" value="MCP_signal"/>
    <property type="match status" value="1"/>
</dbReference>
<dbReference type="PROSITE" id="PS50111">
    <property type="entry name" value="CHEMOTAXIS_TRANSDUC_2"/>
    <property type="match status" value="1"/>
</dbReference>
<dbReference type="AlphaFoldDB" id="A0A9X3S6K0"/>
<reference evidence="9" key="1">
    <citation type="submission" date="2022-10" db="EMBL/GenBank/DDBJ databases">
        <title>The WGS of Solirubrobacter ginsenosidimutans DSM 21036.</title>
        <authorList>
            <person name="Jiang Z."/>
        </authorList>
    </citation>
    <scope>NUCLEOTIDE SEQUENCE</scope>
    <source>
        <strain evidence="9">DSM 21036</strain>
    </source>
</reference>
<dbReference type="PANTHER" id="PTHR32089">
    <property type="entry name" value="METHYL-ACCEPTING CHEMOTAXIS PROTEIN MCPB"/>
    <property type="match status" value="1"/>
</dbReference>
<evidence type="ECO:0000259" key="8">
    <source>
        <dbReference type="PROSITE" id="PS50885"/>
    </source>
</evidence>